<evidence type="ECO:0008006" key="3">
    <source>
        <dbReference type="Google" id="ProtNLM"/>
    </source>
</evidence>
<accession>A0A386HL68</accession>
<reference evidence="1 2" key="1">
    <citation type="submission" date="2018-09" db="EMBL/GenBank/DDBJ databases">
        <title>Arachidicoccus sp. nov., a bacterium isolated from soil.</title>
        <authorList>
            <person name="Weon H.-Y."/>
            <person name="Kwon S.-W."/>
            <person name="Lee S.A."/>
        </authorList>
    </citation>
    <scope>NUCLEOTIDE SEQUENCE [LARGE SCALE GENOMIC DNA]</scope>
    <source>
        <strain evidence="1 2">KIS59-12</strain>
    </source>
</reference>
<dbReference type="OrthoDB" id="937857at2"/>
<dbReference type="EMBL" id="CP032489">
    <property type="protein sequence ID" value="AYD46369.1"/>
    <property type="molecule type" value="Genomic_DNA"/>
</dbReference>
<dbReference type="AlphaFoldDB" id="A0A386HL68"/>
<gene>
    <name evidence="1" type="ORF">D6B99_01300</name>
</gene>
<evidence type="ECO:0000313" key="2">
    <source>
        <dbReference type="Proteomes" id="UP000266118"/>
    </source>
</evidence>
<dbReference type="RefSeq" id="WP_119984322.1">
    <property type="nucleotide sequence ID" value="NZ_CP032489.1"/>
</dbReference>
<sequence>MQQFIFNLQAKGGAGKSMLTYLQGLQQQDNNRAYFIDCDSSVKSSLQQLKFLQGKTPARFGLMSLLDERDKIDRQLLFENLQMLSTKDYDTFYLDFGAPESDQLPNLFSKDYSTSEFKQIETELNAKFCFNIIVAGGGAYEGCTAYLKRVSELLNGQFELNIYLNEYSFLNFPDLINELKLYTALKKDKIKAIKFFGDFDITTSPHKKILSYVQQGLGMDVYTFIERIKINKELNKL</sequence>
<evidence type="ECO:0000313" key="1">
    <source>
        <dbReference type="EMBL" id="AYD46369.1"/>
    </source>
</evidence>
<keyword evidence="2" id="KW-1185">Reference proteome</keyword>
<name>A0A386HL68_9BACT</name>
<proteinExistence type="predicted"/>
<organism evidence="1 2">
    <name type="scientific">Arachidicoccus soli</name>
    <dbReference type="NCBI Taxonomy" id="2341117"/>
    <lineage>
        <taxon>Bacteria</taxon>
        <taxon>Pseudomonadati</taxon>
        <taxon>Bacteroidota</taxon>
        <taxon>Chitinophagia</taxon>
        <taxon>Chitinophagales</taxon>
        <taxon>Chitinophagaceae</taxon>
        <taxon>Arachidicoccus</taxon>
    </lineage>
</organism>
<dbReference type="Proteomes" id="UP000266118">
    <property type="component" value="Chromosome"/>
</dbReference>
<protein>
    <recommendedName>
        <fullName evidence="3">ParA family protein</fullName>
    </recommendedName>
</protein>
<dbReference type="KEGG" id="ark:D6B99_01300"/>